<evidence type="ECO:0000259" key="9">
    <source>
        <dbReference type="Pfam" id="PF14380"/>
    </source>
</evidence>
<organism evidence="10 11">
    <name type="scientific">Linum trigynum</name>
    <dbReference type="NCBI Taxonomy" id="586398"/>
    <lineage>
        <taxon>Eukaryota</taxon>
        <taxon>Viridiplantae</taxon>
        <taxon>Streptophyta</taxon>
        <taxon>Embryophyta</taxon>
        <taxon>Tracheophyta</taxon>
        <taxon>Spermatophyta</taxon>
        <taxon>Magnoliopsida</taxon>
        <taxon>eudicotyledons</taxon>
        <taxon>Gunneridae</taxon>
        <taxon>Pentapetalae</taxon>
        <taxon>rosids</taxon>
        <taxon>fabids</taxon>
        <taxon>Malpighiales</taxon>
        <taxon>Linaceae</taxon>
        <taxon>Linum</taxon>
    </lineage>
</organism>
<feature type="domain" description="Wall-associated receptor kinase galacturonan-binding" evidence="8">
    <location>
        <begin position="44"/>
        <end position="108"/>
    </location>
</feature>
<dbReference type="GO" id="GO:0030247">
    <property type="term" value="F:polysaccharide binding"/>
    <property type="evidence" value="ECO:0007669"/>
    <property type="project" value="InterPro"/>
</dbReference>
<dbReference type="AlphaFoldDB" id="A0AAV2FI74"/>
<comment type="catalytic activity">
    <reaction evidence="6">
        <text>L-seryl-[protein] + ATP = O-phospho-L-seryl-[protein] + ADP + H(+)</text>
        <dbReference type="Rhea" id="RHEA:17989"/>
        <dbReference type="Rhea" id="RHEA-COMP:9863"/>
        <dbReference type="Rhea" id="RHEA-COMP:11604"/>
        <dbReference type="ChEBI" id="CHEBI:15378"/>
        <dbReference type="ChEBI" id="CHEBI:29999"/>
        <dbReference type="ChEBI" id="CHEBI:30616"/>
        <dbReference type="ChEBI" id="CHEBI:83421"/>
        <dbReference type="ChEBI" id="CHEBI:456216"/>
        <dbReference type="EC" id="2.7.11.1"/>
    </reaction>
</comment>
<accession>A0AAV2FI74</accession>
<dbReference type="InterPro" id="IPR032872">
    <property type="entry name" value="WAK_assoc_C"/>
</dbReference>
<sequence>MVSPYHSSSFRSLLLTLCTLIITISTSSVSSQDDDDQGQRFQDCARLFECGDIQAAYPFWGGGRPSYCGLSDLNLTCNATTQITTITILDLTYQVLRVDDFSRILTLVRADNRADLCPAEPLINTTTIESSLLSLAPDTQLVTLYYGCSPLGNGVQAPASLGRFNCGRDNSSQDYFVTSEGLAGSYDAAVRTLLGSCGARVTVPANRTAVAGLESSPTAERLEAAIGQGFGARWAANDTLCATCRDSGGQCGSVGGSFTCWPPVDQTGTHSSLFNLVSSSVIEGLIARMVTGFTKTVHVWSLQIFNSIHGH</sequence>
<gene>
    <name evidence="10" type="ORF">LTRI10_LOCUS37991</name>
</gene>
<dbReference type="Proteomes" id="UP001497516">
    <property type="component" value="Chromosome 6"/>
</dbReference>
<dbReference type="GO" id="GO:0004674">
    <property type="term" value="F:protein serine/threonine kinase activity"/>
    <property type="evidence" value="ECO:0007669"/>
    <property type="project" value="UniProtKB-EC"/>
</dbReference>
<dbReference type="EC" id="2.7.11.1" evidence="2"/>
<evidence type="ECO:0000256" key="4">
    <source>
        <dbReference type="ARBA" id="ARBA00023180"/>
    </source>
</evidence>
<proteinExistence type="predicted"/>
<name>A0AAV2FI74_9ROSI</name>
<reference evidence="10 11" key="1">
    <citation type="submission" date="2024-04" db="EMBL/GenBank/DDBJ databases">
        <authorList>
            <person name="Fracassetti M."/>
        </authorList>
    </citation>
    <scope>NUCLEOTIDE SEQUENCE [LARGE SCALE GENOMIC DNA]</scope>
</reference>
<evidence type="ECO:0000256" key="6">
    <source>
        <dbReference type="ARBA" id="ARBA00048679"/>
    </source>
</evidence>
<keyword evidence="3 7" id="KW-0732">Signal</keyword>
<keyword evidence="4" id="KW-0325">Glycoprotein</keyword>
<protein>
    <recommendedName>
        <fullName evidence="2">non-specific serine/threonine protein kinase</fullName>
        <ecNumber evidence="2">2.7.11.1</ecNumber>
    </recommendedName>
</protein>
<dbReference type="PANTHER" id="PTHR33138">
    <property type="entry name" value="OS01G0690200 PROTEIN"/>
    <property type="match status" value="1"/>
</dbReference>
<comment type="subcellular location">
    <subcellularLocation>
        <location evidence="1">Membrane</location>
        <topology evidence="1">Single-pass membrane protein</topology>
    </subcellularLocation>
</comment>
<dbReference type="InterPro" id="IPR025287">
    <property type="entry name" value="WAK_GUB"/>
</dbReference>
<evidence type="ECO:0000313" key="11">
    <source>
        <dbReference type="Proteomes" id="UP001497516"/>
    </source>
</evidence>
<evidence type="ECO:0000256" key="7">
    <source>
        <dbReference type="SAM" id="SignalP"/>
    </source>
</evidence>
<dbReference type="PANTHER" id="PTHR33138:SF72">
    <property type="entry name" value="WALL-ASSOCIATED RECEPTOR KINASE CARBOXY-TERMINAL PROTEIN"/>
    <property type="match status" value="1"/>
</dbReference>
<dbReference type="EMBL" id="OZ034819">
    <property type="protein sequence ID" value="CAL1397717.1"/>
    <property type="molecule type" value="Genomic_DNA"/>
</dbReference>
<evidence type="ECO:0000256" key="3">
    <source>
        <dbReference type="ARBA" id="ARBA00022729"/>
    </source>
</evidence>
<comment type="catalytic activity">
    <reaction evidence="5">
        <text>L-threonyl-[protein] + ATP = O-phospho-L-threonyl-[protein] + ADP + H(+)</text>
        <dbReference type="Rhea" id="RHEA:46608"/>
        <dbReference type="Rhea" id="RHEA-COMP:11060"/>
        <dbReference type="Rhea" id="RHEA-COMP:11605"/>
        <dbReference type="ChEBI" id="CHEBI:15378"/>
        <dbReference type="ChEBI" id="CHEBI:30013"/>
        <dbReference type="ChEBI" id="CHEBI:30616"/>
        <dbReference type="ChEBI" id="CHEBI:61977"/>
        <dbReference type="ChEBI" id="CHEBI:456216"/>
        <dbReference type="EC" id="2.7.11.1"/>
    </reaction>
</comment>
<evidence type="ECO:0000313" key="10">
    <source>
        <dbReference type="EMBL" id="CAL1397717.1"/>
    </source>
</evidence>
<evidence type="ECO:0000256" key="5">
    <source>
        <dbReference type="ARBA" id="ARBA00047899"/>
    </source>
</evidence>
<feature type="signal peptide" evidence="7">
    <location>
        <begin position="1"/>
        <end position="31"/>
    </location>
</feature>
<evidence type="ECO:0000259" key="8">
    <source>
        <dbReference type="Pfam" id="PF13947"/>
    </source>
</evidence>
<keyword evidence="11" id="KW-1185">Reference proteome</keyword>
<evidence type="ECO:0000256" key="2">
    <source>
        <dbReference type="ARBA" id="ARBA00012513"/>
    </source>
</evidence>
<dbReference type="Pfam" id="PF13947">
    <property type="entry name" value="GUB_WAK_bind"/>
    <property type="match status" value="1"/>
</dbReference>
<dbReference type="Pfam" id="PF14380">
    <property type="entry name" value="WAK_assoc"/>
    <property type="match status" value="1"/>
</dbReference>
<dbReference type="GO" id="GO:0016020">
    <property type="term" value="C:membrane"/>
    <property type="evidence" value="ECO:0007669"/>
    <property type="project" value="UniProtKB-SubCell"/>
</dbReference>
<feature type="chain" id="PRO_5043573070" description="non-specific serine/threonine protein kinase" evidence="7">
    <location>
        <begin position="32"/>
        <end position="311"/>
    </location>
</feature>
<feature type="domain" description="Wall-associated receptor kinase C-terminal" evidence="9">
    <location>
        <begin position="165"/>
        <end position="260"/>
    </location>
</feature>
<evidence type="ECO:0000256" key="1">
    <source>
        <dbReference type="ARBA" id="ARBA00004167"/>
    </source>
</evidence>